<dbReference type="Gene3D" id="1.10.510.10">
    <property type="entry name" value="Transferase(Phosphotransferase) domain 1"/>
    <property type="match status" value="1"/>
</dbReference>
<comment type="caution">
    <text evidence="11">The sequence shown here is derived from an EMBL/GenBank/DDBJ whole genome shotgun (WGS) entry which is preliminary data.</text>
</comment>
<feature type="region of interest" description="Disordered" evidence="9">
    <location>
        <begin position="37"/>
        <end position="66"/>
    </location>
</feature>
<dbReference type="RefSeq" id="XP_052944616.1">
    <property type="nucleotide sequence ID" value="XM_053089756.1"/>
</dbReference>
<dbReference type="InterPro" id="IPR000719">
    <property type="entry name" value="Prot_kinase_dom"/>
</dbReference>
<feature type="compositionally biased region" description="Low complexity" evidence="9">
    <location>
        <begin position="43"/>
        <end position="55"/>
    </location>
</feature>
<dbReference type="Proteomes" id="UP001164286">
    <property type="component" value="Unassembled WGS sequence"/>
</dbReference>
<dbReference type="GeneID" id="77728961"/>
<dbReference type="PROSITE" id="PS50011">
    <property type="entry name" value="PROTEIN_KINASE_DOM"/>
    <property type="match status" value="1"/>
</dbReference>
<name>A0AA38H9C4_9TREE</name>
<keyword evidence="12" id="KW-1185">Reference proteome</keyword>
<keyword evidence="3" id="KW-0808">Transferase</keyword>
<dbReference type="Gene3D" id="3.30.200.20">
    <property type="entry name" value="Phosphorylase Kinase, domain 1"/>
    <property type="match status" value="1"/>
</dbReference>
<dbReference type="PANTHER" id="PTHR24419">
    <property type="entry name" value="INTERLEUKIN-1 RECEPTOR-ASSOCIATED KINASE"/>
    <property type="match status" value="1"/>
</dbReference>
<evidence type="ECO:0000256" key="9">
    <source>
        <dbReference type="SAM" id="MobiDB-lite"/>
    </source>
</evidence>
<keyword evidence="4" id="KW-0547">Nucleotide-binding</keyword>
<dbReference type="InterPro" id="IPR024604">
    <property type="entry name" value="GSG2_C"/>
</dbReference>
<dbReference type="GO" id="GO:0005524">
    <property type="term" value="F:ATP binding"/>
    <property type="evidence" value="ECO:0007669"/>
    <property type="project" value="UniProtKB-KW"/>
</dbReference>
<proteinExistence type="predicted"/>
<evidence type="ECO:0000256" key="2">
    <source>
        <dbReference type="ARBA" id="ARBA00022527"/>
    </source>
</evidence>
<evidence type="ECO:0000256" key="7">
    <source>
        <dbReference type="ARBA" id="ARBA00047899"/>
    </source>
</evidence>
<keyword evidence="2" id="KW-0723">Serine/threonine-protein kinase</keyword>
<evidence type="ECO:0000256" key="1">
    <source>
        <dbReference type="ARBA" id="ARBA00012513"/>
    </source>
</evidence>
<dbReference type="Pfam" id="PF12330">
    <property type="entry name" value="Haspin_kinase"/>
    <property type="match status" value="1"/>
</dbReference>
<dbReference type="GO" id="GO:0005634">
    <property type="term" value="C:nucleus"/>
    <property type="evidence" value="ECO:0007669"/>
    <property type="project" value="TreeGrafter"/>
</dbReference>
<dbReference type="SUPFAM" id="SSF56112">
    <property type="entry name" value="Protein kinase-like (PK-like)"/>
    <property type="match status" value="1"/>
</dbReference>
<evidence type="ECO:0000256" key="5">
    <source>
        <dbReference type="ARBA" id="ARBA00022777"/>
    </source>
</evidence>
<feature type="region of interest" description="Disordered" evidence="9">
    <location>
        <begin position="181"/>
        <end position="207"/>
    </location>
</feature>
<evidence type="ECO:0000256" key="3">
    <source>
        <dbReference type="ARBA" id="ARBA00022679"/>
    </source>
</evidence>
<dbReference type="GO" id="GO:0035556">
    <property type="term" value="P:intracellular signal transduction"/>
    <property type="evidence" value="ECO:0007669"/>
    <property type="project" value="TreeGrafter"/>
</dbReference>
<dbReference type="GO" id="GO:0072354">
    <property type="term" value="F:histone H3T3 kinase activity"/>
    <property type="evidence" value="ECO:0007669"/>
    <property type="project" value="TreeGrafter"/>
</dbReference>
<keyword evidence="6" id="KW-0067">ATP-binding</keyword>
<dbReference type="PANTHER" id="PTHR24419:SF18">
    <property type="entry name" value="SERINE_THREONINE-PROTEIN KINASE HASPIN"/>
    <property type="match status" value="1"/>
</dbReference>
<evidence type="ECO:0000313" key="11">
    <source>
        <dbReference type="EMBL" id="KAI9634839.1"/>
    </source>
</evidence>
<gene>
    <name evidence="11" type="ORF">MKK02DRAFT_37715</name>
</gene>
<dbReference type="EC" id="2.7.11.1" evidence="1"/>
<evidence type="ECO:0000256" key="6">
    <source>
        <dbReference type="ARBA" id="ARBA00022840"/>
    </source>
</evidence>
<dbReference type="GO" id="GO:0000278">
    <property type="term" value="P:mitotic cell cycle"/>
    <property type="evidence" value="ECO:0007669"/>
    <property type="project" value="TreeGrafter"/>
</dbReference>
<organism evidence="11 12">
    <name type="scientific">Dioszegia hungarica</name>
    <dbReference type="NCBI Taxonomy" id="4972"/>
    <lineage>
        <taxon>Eukaryota</taxon>
        <taxon>Fungi</taxon>
        <taxon>Dikarya</taxon>
        <taxon>Basidiomycota</taxon>
        <taxon>Agaricomycotina</taxon>
        <taxon>Tremellomycetes</taxon>
        <taxon>Tremellales</taxon>
        <taxon>Bulleribasidiaceae</taxon>
        <taxon>Dioszegia</taxon>
    </lineage>
</organism>
<keyword evidence="5" id="KW-0418">Kinase</keyword>
<dbReference type="AlphaFoldDB" id="A0AA38H9C4"/>
<dbReference type="EMBL" id="JAKWFO010000006">
    <property type="protein sequence ID" value="KAI9634839.1"/>
    <property type="molecule type" value="Genomic_DNA"/>
</dbReference>
<evidence type="ECO:0000313" key="12">
    <source>
        <dbReference type="Proteomes" id="UP001164286"/>
    </source>
</evidence>
<protein>
    <recommendedName>
        <fullName evidence="1">non-specific serine/threonine protein kinase</fullName>
        <ecNumber evidence="1">2.7.11.1</ecNumber>
    </recommendedName>
</protein>
<dbReference type="GO" id="GO:0005737">
    <property type="term" value="C:cytoplasm"/>
    <property type="evidence" value="ECO:0007669"/>
    <property type="project" value="TreeGrafter"/>
</dbReference>
<reference evidence="11" key="1">
    <citation type="journal article" date="2022" name="G3 (Bethesda)">
        <title>High quality genome of the basidiomycete yeast Dioszegia hungarica PDD-24b-2 isolated from cloud water.</title>
        <authorList>
            <person name="Jarrige D."/>
            <person name="Haridas S."/>
            <person name="Bleykasten-Grosshans C."/>
            <person name="Joly M."/>
            <person name="Nadalig T."/>
            <person name="Sancelme M."/>
            <person name="Vuilleumier S."/>
            <person name="Grigoriev I.V."/>
            <person name="Amato P."/>
            <person name="Bringel F."/>
        </authorList>
    </citation>
    <scope>NUCLEOTIDE SEQUENCE</scope>
    <source>
        <strain evidence="11">PDD-24b-2</strain>
    </source>
</reference>
<comment type="catalytic activity">
    <reaction evidence="8">
        <text>L-seryl-[protein] + ATP = O-phospho-L-seryl-[protein] + ADP + H(+)</text>
        <dbReference type="Rhea" id="RHEA:17989"/>
        <dbReference type="Rhea" id="RHEA-COMP:9863"/>
        <dbReference type="Rhea" id="RHEA-COMP:11604"/>
        <dbReference type="ChEBI" id="CHEBI:15378"/>
        <dbReference type="ChEBI" id="CHEBI:29999"/>
        <dbReference type="ChEBI" id="CHEBI:30616"/>
        <dbReference type="ChEBI" id="CHEBI:83421"/>
        <dbReference type="ChEBI" id="CHEBI:456216"/>
        <dbReference type="EC" id="2.7.11.1"/>
    </reaction>
</comment>
<evidence type="ECO:0000256" key="4">
    <source>
        <dbReference type="ARBA" id="ARBA00022741"/>
    </source>
</evidence>
<feature type="domain" description="Protein kinase" evidence="10">
    <location>
        <begin position="252"/>
        <end position="608"/>
    </location>
</feature>
<sequence length="608" mass="66013">MTDFLGAKTKKVTTYGRRGNRVNVIPIHHDLSPVRAARALSDSPSPTTPLRRPPLGSKPSQDFGNIPQAISPIVRKEVKAVKAVVKPSKEAISIDSPRLVRRIHRPGRAVIPSTPSSYAPTPAAKPPRTMFDCVELLSTRKKRPTRLGKSHLGRYREDTEDVAEGVGRLGLRERPVSPVSAIASTSTPTRIASRAEEDSASLPSRPSSTLPLIIAVPTLEGVCSSPDVNTFDHILGIASSIGTSSTSTSSSSPLMTKAGEATYSEVFSVTSGTEGRIVMKVIPITRGAPVTQEGVDSPYQSPAEDVAKEVEITKRMSGLEGGGFVTFCGAYIVQGTYPRHLLAEWDAYADSHGTENVRPSCFDKTQEYVVIFLRDGGADLEAFTFAKKTGWVQAAGVFWQVADALARAEEWAEFEHRDLHEGQILIETYPSTHGGSDPLDPSTSGVKATIIDFGLSRLRAADEARVVFTPVPDDVLEGEGEQWDVYRAIDKRIQGDWEGYHPISNLMWLQYILNLLLLRIPSLKRPKTKFPPPAARTRTTARVIVSARARPKAVNADQERSEAAYQQLSGAKEAVNSALSTRGRKPVAGKMGSASDLMGWARGRGWFA</sequence>
<dbReference type="SMART" id="SM01331">
    <property type="entry name" value="DUF3635"/>
    <property type="match status" value="1"/>
</dbReference>
<evidence type="ECO:0000259" key="10">
    <source>
        <dbReference type="PROSITE" id="PS50011"/>
    </source>
</evidence>
<evidence type="ECO:0000256" key="8">
    <source>
        <dbReference type="ARBA" id="ARBA00048679"/>
    </source>
</evidence>
<comment type="catalytic activity">
    <reaction evidence="7">
        <text>L-threonyl-[protein] + ATP = O-phospho-L-threonyl-[protein] + ADP + H(+)</text>
        <dbReference type="Rhea" id="RHEA:46608"/>
        <dbReference type="Rhea" id="RHEA-COMP:11060"/>
        <dbReference type="Rhea" id="RHEA-COMP:11605"/>
        <dbReference type="ChEBI" id="CHEBI:15378"/>
        <dbReference type="ChEBI" id="CHEBI:30013"/>
        <dbReference type="ChEBI" id="CHEBI:30616"/>
        <dbReference type="ChEBI" id="CHEBI:61977"/>
        <dbReference type="ChEBI" id="CHEBI:456216"/>
        <dbReference type="EC" id="2.7.11.1"/>
    </reaction>
</comment>
<dbReference type="InterPro" id="IPR011009">
    <property type="entry name" value="Kinase-like_dom_sf"/>
</dbReference>
<accession>A0AA38H9C4</accession>